<reference evidence="1 2" key="1">
    <citation type="submission" date="2018-10" db="EMBL/GenBank/DDBJ databases">
        <title>Genomic Encyclopedia of Type Strains, Phase IV (KMG-IV): sequencing the most valuable type-strain genomes for metagenomic binning, comparative biology and taxonomic classification.</title>
        <authorList>
            <person name="Goeker M."/>
        </authorList>
    </citation>
    <scope>NUCLEOTIDE SEQUENCE [LARGE SCALE GENOMIC DNA]</scope>
    <source>
        <strain evidence="1 2">DSM 4734</strain>
    </source>
</reference>
<dbReference type="OrthoDB" id="1680496at2"/>
<sequence>MAHLIGREVQLFTLAQAAAGTAASGDFNPISHYGFTPRRTDPLVDDPLIGVALANVLDPQPPTNGLVEAGLDIDLPMCFNQLGWVLPHIFGVTAPSGSDPYTHVFSSGARAHAGGSFAWPDGPDWRLANTVTWSRLEFGFTPEAGRRRIRLQGKASNIVTLESDPTGTPNSQLALNTFPGAVGCAITYNDVAVANIMGGSFFYERQLVDDRPIPRPDRTAKEFIPDANPRIGGALDIRPVDNTWFDIAAGGAVDNLALSFATDSDNKLTIALPAVRFEPKQRAATGQGLRTESYDMRAEQTAAAAAVTATLINSIAAYAGES</sequence>
<name>A0A495D373_9PROT</name>
<dbReference type="AlphaFoldDB" id="A0A495D373"/>
<evidence type="ECO:0000313" key="2">
    <source>
        <dbReference type="Proteomes" id="UP000273675"/>
    </source>
</evidence>
<dbReference type="EMBL" id="RBIM01000006">
    <property type="protein sequence ID" value="RKQ95420.1"/>
    <property type="molecule type" value="Genomic_DNA"/>
</dbReference>
<dbReference type="Proteomes" id="UP000273675">
    <property type="component" value="Unassembled WGS sequence"/>
</dbReference>
<dbReference type="InterPro" id="IPR044000">
    <property type="entry name" value="Phage_tube_2"/>
</dbReference>
<proteinExistence type="predicted"/>
<dbReference type="RefSeq" id="WP_121211911.1">
    <property type="nucleotide sequence ID" value="NZ_RBIM01000006.1"/>
</dbReference>
<protein>
    <submittedName>
        <fullName evidence="1">Uncharacterized protein</fullName>
    </submittedName>
</protein>
<evidence type="ECO:0000313" key="1">
    <source>
        <dbReference type="EMBL" id="RKQ95420.1"/>
    </source>
</evidence>
<dbReference type="Pfam" id="PF18906">
    <property type="entry name" value="Phage_tube_2"/>
    <property type="match status" value="1"/>
</dbReference>
<comment type="caution">
    <text evidence="1">The sequence shown here is derived from an EMBL/GenBank/DDBJ whole genome shotgun (WGS) entry which is preliminary data.</text>
</comment>
<gene>
    <name evidence="1" type="ORF">C7435_2522</name>
</gene>
<accession>A0A495D373</accession>
<organism evidence="1 2">
    <name type="scientific">Maricaulis maris</name>
    <dbReference type="NCBI Taxonomy" id="74318"/>
    <lineage>
        <taxon>Bacteria</taxon>
        <taxon>Pseudomonadati</taxon>
        <taxon>Pseudomonadota</taxon>
        <taxon>Alphaproteobacteria</taxon>
        <taxon>Maricaulales</taxon>
        <taxon>Maricaulaceae</taxon>
        <taxon>Maricaulis</taxon>
    </lineage>
</organism>